<proteinExistence type="predicted"/>
<keyword evidence="2" id="KW-1185">Reference proteome</keyword>
<dbReference type="AlphaFoldDB" id="A0A3M0J705"/>
<gene>
    <name evidence="1" type="ORF">DUI87_26405</name>
</gene>
<name>A0A3M0J705_HIRRU</name>
<accession>A0A3M0J705</accession>
<dbReference type="OrthoDB" id="9219410at2759"/>
<comment type="caution">
    <text evidence="1">The sequence shown here is derived from an EMBL/GenBank/DDBJ whole genome shotgun (WGS) entry which is preliminary data.</text>
</comment>
<dbReference type="Proteomes" id="UP000269221">
    <property type="component" value="Unassembled WGS sequence"/>
</dbReference>
<dbReference type="EMBL" id="QRBI01000169">
    <property type="protein sequence ID" value="RMB97121.1"/>
    <property type="molecule type" value="Genomic_DNA"/>
</dbReference>
<evidence type="ECO:0000313" key="1">
    <source>
        <dbReference type="EMBL" id="RMB97121.1"/>
    </source>
</evidence>
<sequence length="212" mass="23963">MLRHRNSNSVAQRGDPLGNEADLTAWTEVPKSLKKRFLDVMLPQSFSVIIDFVQTRTQSQRECHLLLWVHMLTSLKLPTIGWLVPQPKANVWATLTREMGQDHICLSAASEDNPLSTCFVGIPFRPEEFPAKLLEMTVQTNCEDLSQGQSMSWNSPPDSFAEIKFNLPIKHPLILWRRYGSTLSPLCSDLNELEILGSSNASFCVQFMFTPA</sequence>
<organism evidence="1 2">
    <name type="scientific">Hirundo rustica rustica</name>
    <dbReference type="NCBI Taxonomy" id="333673"/>
    <lineage>
        <taxon>Eukaryota</taxon>
        <taxon>Metazoa</taxon>
        <taxon>Chordata</taxon>
        <taxon>Craniata</taxon>
        <taxon>Vertebrata</taxon>
        <taxon>Euteleostomi</taxon>
        <taxon>Archelosauria</taxon>
        <taxon>Archosauria</taxon>
        <taxon>Dinosauria</taxon>
        <taxon>Saurischia</taxon>
        <taxon>Theropoda</taxon>
        <taxon>Coelurosauria</taxon>
        <taxon>Aves</taxon>
        <taxon>Neognathae</taxon>
        <taxon>Neoaves</taxon>
        <taxon>Telluraves</taxon>
        <taxon>Australaves</taxon>
        <taxon>Passeriformes</taxon>
        <taxon>Sylvioidea</taxon>
        <taxon>Hirundinidae</taxon>
        <taxon>Hirundo</taxon>
    </lineage>
</organism>
<reference evidence="1 2" key="1">
    <citation type="submission" date="2018-07" db="EMBL/GenBank/DDBJ databases">
        <title>A high quality draft genome assembly of the barn swallow (H. rustica rustica).</title>
        <authorList>
            <person name="Formenti G."/>
            <person name="Chiara M."/>
            <person name="Poveda L."/>
            <person name="Francoijs K.-J."/>
            <person name="Bonisoli-Alquati A."/>
            <person name="Canova L."/>
            <person name="Gianfranceschi L."/>
            <person name="Horner D.S."/>
            <person name="Saino N."/>
        </authorList>
    </citation>
    <scope>NUCLEOTIDE SEQUENCE [LARGE SCALE GENOMIC DNA]</scope>
    <source>
        <strain evidence="1">Chelidonia</strain>
        <tissue evidence="1">Blood</tissue>
    </source>
</reference>
<protein>
    <submittedName>
        <fullName evidence="1">Uncharacterized protein</fullName>
    </submittedName>
</protein>
<evidence type="ECO:0000313" key="2">
    <source>
        <dbReference type="Proteomes" id="UP000269221"/>
    </source>
</evidence>